<feature type="domain" description="EVE" evidence="4">
    <location>
        <begin position="5"/>
        <end position="167"/>
    </location>
</feature>
<dbReference type="CDD" id="cd21133">
    <property type="entry name" value="EVE"/>
    <property type="match status" value="1"/>
</dbReference>
<protein>
    <submittedName>
        <fullName evidence="5">DUF55-domain-containing protein</fullName>
    </submittedName>
</protein>
<evidence type="ECO:0000313" key="6">
    <source>
        <dbReference type="Proteomes" id="UP000076738"/>
    </source>
</evidence>
<dbReference type="PANTHER" id="PTHR14087:SF7">
    <property type="entry name" value="THYMOCYTE NUCLEAR PROTEIN 1"/>
    <property type="match status" value="1"/>
</dbReference>
<feature type="region of interest" description="Disordered" evidence="3">
    <location>
        <begin position="185"/>
        <end position="254"/>
    </location>
</feature>
<keyword evidence="6" id="KW-1185">Reference proteome</keyword>
<accession>A0A167QWX9</accession>
<evidence type="ECO:0000313" key="5">
    <source>
        <dbReference type="EMBL" id="KZP00331.1"/>
    </source>
</evidence>
<dbReference type="STRING" id="1330018.A0A167QWX9"/>
<evidence type="ECO:0000259" key="4">
    <source>
        <dbReference type="Pfam" id="PF01878"/>
    </source>
</evidence>
<dbReference type="EMBL" id="KV417269">
    <property type="protein sequence ID" value="KZP00331.1"/>
    <property type="molecule type" value="Genomic_DNA"/>
</dbReference>
<reference evidence="5 6" key="1">
    <citation type="journal article" date="2016" name="Mol. Biol. Evol.">
        <title>Comparative Genomics of Early-Diverging Mushroom-Forming Fungi Provides Insights into the Origins of Lignocellulose Decay Capabilities.</title>
        <authorList>
            <person name="Nagy L.G."/>
            <person name="Riley R."/>
            <person name="Tritt A."/>
            <person name="Adam C."/>
            <person name="Daum C."/>
            <person name="Floudas D."/>
            <person name="Sun H."/>
            <person name="Yadav J.S."/>
            <person name="Pangilinan J."/>
            <person name="Larsson K.H."/>
            <person name="Matsuura K."/>
            <person name="Barry K."/>
            <person name="Labutti K."/>
            <person name="Kuo R."/>
            <person name="Ohm R.A."/>
            <person name="Bhattacharya S.S."/>
            <person name="Shirouzu T."/>
            <person name="Yoshinaga Y."/>
            <person name="Martin F.M."/>
            <person name="Grigoriev I.V."/>
            <person name="Hibbett D.S."/>
        </authorList>
    </citation>
    <scope>NUCLEOTIDE SEQUENCE [LARGE SCALE GENOMIC DNA]</scope>
    <source>
        <strain evidence="5 6">TUFC12733</strain>
    </source>
</reference>
<gene>
    <name evidence="5" type="ORF">CALVIDRAFT_595162</name>
</gene>
<comment type="subcellular location">
    <subcellularLocation>
        <location evidence="1">Nucleus</location>
    </subcellularLocation>
</comment>
<keyword evidence="2" id="KW-0539">Nucleus</keyword>
<evidence type="ECO:0000256" key="1">
    <source>
        <dbReference type="ARBA" id="ARBA00004123"/>
    </source>
</evidence>
<dbReference type="FunFam" id="3.10.590.10:FF:000006">
    <property type="entry name" value="Chromosome 7, whole genome shotgun sequence"/>
    <property type="match status" value="1"/>
</dbReference>
<dbReference type="GO" id="GO:0005634">
    <property type="term" value="C:nucleus"/>
    <property type="evidence" value="ECO:0007669"/>
    <property type="project" value="UniProtKB-SubCell"/>
</dbReference>
<proteinExistence type="predicted"/>
<dbReference type="Gene3D" id="3.10.590.10">
    <property type="entry name" value="ph1033 like domains"/>
    <property type="match status" value="1"/>
</dbReference>
<dbReference type="Pfam" id="PF01878">
    <property type="entry name" value="EVE"/>
    <property type="match status" value="1"/>
</dbReference>
<dbReference type="InterPro" id="IPR047197">
    <property type="entry name" value="THYN1-like_EVE"/>
</dbReference>
<dbReference type="InterPro" id="IPR052181">
    <property type="entry name" value="5hmC_binding"/>
</dbReference>
<dbReference type="InterPro" id="IPR002740">
    <property type="entry name" value="EVE_domain"/>
</dbReference>
<evidence type="ECO:0000256" key="2">
    <source>
        <dbReference type="ARBA" id="ARBA00023242"/>
    </source>
</evidence>
<evidence type="ECO:0000256" key="3">
    <source>
        <dbReference type="SAM" id="MobiDB-lite"/>
    </source>
</evidence>
<dbReference type="PANTHER" id="PTHR14087">
    <property type="entry name" value="THYMOCYTE NUCLEAR PROTEIN 1"/>
    <property type="match status" value="1"/>
</dbReference>
<dbReference type="OrthoDB" id="41445at2759"/>
<dbReference type="SUPFAM" id="SSF88697">
    <property type="entry name" value="PUA domain-like"/>
    <property type="match status" value="1"/>
</dbReference>
<dbReference type="AlphaFoldDB" id="A0A167QWX9"/>
<organism evidence="5 6">
    <name type="scientific">Calocera viscosa (strain TUFC12733)</name>
    <dbReference type="NCBI Taxonomy" id="1330018"/>
    <lineage>
        <taxon>Eukaryota</taxon>
        <taxon>Fungi</taxon>
        <taxon>Dikarya</taxon>
        <taxon>Basidiomycota</taxon>
        <taxon>Agaricomycotina</taxon>
        <taxon>Dacrymycetes</taxon>
        <taxon>Dacrymycetales</taxon>
        <taxon>Dacrymycetaceae</taxon>
        <taxon>Calocera</taxon>
    </lineage>
</organism>
<sequence length="254" mass="28498">MTMSWLMKAEPDSRVVKGKDVKFSVDDFERMKVSPWDGVRNPEASRFMRERMKMGDKVLFYHSNTKIPGIAGFAEICKEGYPDYTAWDPSHPYFDPKTDKDKPKWYMVDIRFVSRANHLVSLPLLKHLATLPEPPSNLPYLKEQHLKAIKSMALLTRGRLSVQPVDDPLVVEAVELLAEKGGWDEDIDGAKKRNGKKRAAEALGSEEAGDNGPEAAGAKTESRDAGAKKKRRSNGADTPTRSEGSRRSARLKKE</sequence>
<dbReference type="InterPro" id="IPR015947">
    <property type="entry name" value="PUA-like_sf"/>
</dbReference>
<dbReference type="Proteomes" id="UP000076738">
    <property type="component" value="Unassembled WGS sequence"/>
</dbReference>
<name>A0A167QWX9_CALVF</name>